<accession>A0ABX6BJG6</accession>
<comment type="catalytic activity">
    <reaction evidence="7">
        <text>a 2'-deoxyadenosine in DNA + S-adenosyl-L-methionine = an N(6)-methyl-2'-deoxyadenosine in DNA + S-adenosyl-L-homocysteine + H(+)</text>
        <dbReference type="Rhea" id="RHEA:15197"/>
        <dbReference type="Rhea" id="RHEA-COMP:12418"/>
        <dbReference type="Rhea" id="RHEA-COMP:12419"/>
        <dbReference type="ChEBI" id="CHEBI:15378"/>
        <dbReference type="ChEBI" id="CHEBI:57856"/>
        <dbReference type="ChEBI" id="CHEBI:59789"/>
        <dbReference type="ChEBI" id="CHEBI:90615"/>
        <dbReference type="ChEBI" id="CHEBI:90616"/>
        <dbReference type="EC" id="2.1.1.72"/>
    </reaction>
</comment>
<reference evidence="10 11" key="1">
    <citation type="submission" date="2017-09" db="EMBL/GenBank/DDBJ databases">
        <authorList>
            <person name="Lee N."/>
            <person name="Cho B.-K."/>
        </authorList>
    </citation>
    <scope>NUCLEOTIDE SEQUENCE [LARGE SCALE GENOMIC DNA]</scope>
    <source>
        <strain evidence="10 11">ATCC 19740</strain>
    </source>
</reference>
<organism evidence="10 11">
    <name type="scientific">Streptomyces cinereoruber</name>
    <dbReference type="NCBI Taxonomy" id="67260"/>
    <lineage>
        <taxon>Bacteria</taxon>
        <taxon>Bacillati</taxon>
        <taxon>Actinomycetota</taxon>
        <taxon>Actinomycetes</taxon>
        <taxon>Kitasatosporales</taxon>
        <taxon>Streptomycetaceae</taxon>
        <taxon>Streptomyces</taxon>
    </lineage>
</organism>
<evidence type="ECO:0000256" key="6">
    <source>
        <dbReference type="ARBA" id="ARBA00022747"/>
    </source>
</evidence>
<evidence type="ECO:0000259" key="9">
    <source>
        <dbReference type="Pfam" id="PF02384"/>
    </source>
</evidence>
<dbReference type="PANTHER" id="PTHR42933">
    <property type="entry name" value="SLR6095 PROTEIN"/>
    <property type="match status" value="1"/>
</dbReference>
<keyword evidence="11" id="KW-1185">Reference proteome</keyword>
<evidence type="ECO:0000256" key="4">
    <source>
        <dbReference type="ARBA" id="ARBA00022679"/>
    </source>
</evidence>
<evidence type="ECO:0000256" key="3">
    <source>
        <dbReference type="ARBA" id="ARBA00022603"/>
    </source>
</evidence>
<gene>
    <name evidence="10" type="ORF">CP977_22305</name>
</gene>
<feature type="region of interest" description="Disordered" evidence="8">
    <location>
        <begin position="1"/>
        <end position="27"/>
    </location>
</feature>
<dbReference type="Pfam" id="PF02384">
    <property type="entry name" value="N6_Mtase"/>
    <property type="match status" value="1"/>
</dbReference>
<evidence type="ECO:0000256" key="1">
    <source>
        <dbReference type="ARBA" id="ARBA00006594"/>
    </source>
</evidence>
<name>A0ABX6BJG6_9ACTN</name>
<dbReference type="Proteomes" id="UP000326029">
    <property type="component" value="Chromosome"/>
</dbReference>
<evidence type="ECO:0000313" key="10">
    <source>
        <dbReference type="EMBL" id="QEV34557.1"/>
    </source>
</evidence>
<dbReference type="PANTHER" id="PTHR42933:SF4">
    <property type="entry name" value="TYPE I RESTRICTION ENZYME ECOKI METHYLASE SUBUNIT"/>
    <property type="match status" value="1"/>
</dbReference>
<dbReference type="InterPro" id="IPR003356">
    <property type="entry name" value="DNA_methylase_A-5"/>
</dbReference>
<comment type="similarity">
    <text evidence="1">Belongs to the N(4)/N(6)-methyltransferase family.</text>
</comment>
<dbReference type="Gene3D" id="1.20.1260.30">
    <property type="match status" value="1"/>
</dbReference>
<keyword evidence="4" id="KW-0808">Transferase</keyword>
<feature type="domain" description="DNA methylase adenine-specific" evidence="9">
    <location>
        <begin position="166"/>
        <end position="444"/>
    </location>
</feature>
<dbReference type="Gene3D" id="3.40.50.150">
    <property type="entry name" value="Vaccinia Virus protein VP39"/>
    <property type="match status" value="1"/>
</dbReference>
<evidence type="ECO:0000313" key="11">
    <source>
        <dbReference type="Proteomes" id="UP000326029"/>
    </source>
</evidence>
<dbReference type="InterPro" id="IPR029063">
    <property type="entry name" value="SAM-dependent_MTases_sf"/>
</dbReference>
<evidence type="ECO:0000256" key="8">
    <source>
        <dbReference type="SAM" id="MobiDB-lite"/>
    </source>
</evidence>
<keyword evidence="5" id="KW-0949">S-adenosyl-L-methionine</keyword>
<evidence type="ECO:0000256" key="7">
    <source>
        <dbReference type="ARBA" id="ARBA00047942"/>
    </source>
</evidence>
<sequence length="518" mass="57003">MGTGRGSAGSASMSGMSGIPPQGGQLERHWTAESIVRRWWEFYNYKTSIRALTKIEFAEHIAYLLFLKLDHERANRPGKFASRPVAPSIDTWPHLVERGGEDLHSYLARTMRTLGTPTPDNQRRTTASVLFHDAQPWNIDRMSELRQLITEEINPYRWAQVPDGELGRAFAQLLSDCYDDMLKKRQTGQFLTPPPLLAVVAKALALTPDDRIIDPACGIGSTLIAAHREMESHGTKVDDSAIAGADIDPQMCRLATMNVLLNTRRLFAGIPPIQRSDSLSRKVRAIQRQDRDVAATVALCNPPFKSTDAAVDTTHRDDFWAPKADLPTNFLQHIAITLPQGARAAVFAPDSVLFGTGAAATVRRNLLLNCDVHTLLRLPTGIFRGTNAKANILFFTKSAPRPSGEPATRALWVYDARTGNHRTDTGNPLTEDDLSDFLAAYRPDDPDHSSRTPSRQFKPYPVADLLARPSASLELWADLTENQQDLGSPRDIAASIVAELNSASSSFQAVVDSLAPGQ</sequence>
<protein>
    <recommendedName>
        <fullName evidence="2">site-specific DNA-methyltransferase (adenine-specific)</fullName>
        <ecNumber evidence="2">2.1.1.72</ecNumber>
    </recommendedName>
</protein>
<dbReference type="InterPro" id="IPR051537">
    <property type="entry name" value="DNA_Adenine_Mtase"/>
</dbReference>
<keyword evidence="6" id="KW-0680">Restriction system</keyword>
<feature type="compositionally biased region" description="Low complexity" evidence="8">
    <location>
        <begin position="8"/>
        <end position="18"/>
    </location>
</feature>
<dbReference type="SUPFAM" id="SSF53335">
    <property type="entry name" value="S-adenosyl-L-methionine-dependent methyltransferases"/>
    <property type="match status" value="1"/>
</dbReference>
<dbReference type="EC" id="2.1.1.72" evidence="2"/>
<dbReference type="InterPro" id="IPR038333">
    <property type="entry name" value="T1MK-like_N_sf"/>
</dbReference>
<proteinExistence type="inferred from homology"/>
<evidence type="ECO:0000256" key="5">
    <source>
        <dbReference type="ARBA" id="ARBA00022691"/>
    </source>
</evidence>
<dbReference type="PRINTS" id="PR00507">
    <property type="entry name" value="N12N6MTFRASE"/>
</dbReference>
<keyword evidence="3" id="KW-0489">Methyltransferase</keyword>
<evidence type="ECO:0000256" key="2">
    <source>
        <dbReference type="ARBA" id="ARBA00011900"/>
    </source>
</evidence>
<dbReference type="EMBL" id="CP023693">
    <property type="protein sequence ID" value="QEV34557.1"/>
    <property type="molecule type" value="Genomic_DNA"/>
</dbReference>